<feature type="region of interest" description="Disordered" evidence="1">
    <location>
        <begin position="116"/>
        <end position="157"/>
    </location>
</feature>
<gene>
    <name evidence="2" type="ORF">K461DRAFT_318689</name>
</gene>
<dbReference type="OrthoDB" id="10654598at2759"/>
<sequence>MSPMTFFERARQASSSVQPKAWTVQATTTSPPKTRALDPTAEPWNDKTLNSDKENVQPHPQSLFGLADPANHFRDTPTTKDVFIQRNNSVEPEDKALPSPSLSPCAKDYVPPHLRGASTSITASSSLTNPFQTKTRDLSPGKRASSSNSGEDEPKRVKFADQNCFNANSTSLHHHSSDSDRSVGTVQATEDTVVTVPQESEIATFVSTEDDANLDKPVGARNDVETTSNELMVIDASDRTSGFSVATQSLLDELTLHQPVTTGFNLVVPRDEPLVKLVGRLANEICALRTRVRVLEMEKPQLLAASDESDDGAVAGVDQHTPEVLAPVTPSAPIKKEEYESSEAGSFGVFSLTVNMGSGSRAVVRVTDDMKVVHVIKAAFEQLNMSPRFCSLSHDGKMLPVKWSVADADLMDGDELDLEF</sequence>
<dbReference type="Proteomes" id="UP000799439">
    <property type="component" value="Unassembled WGS sequence"/>
</dbReference>
<organism evidence="2 3">
    <name type="scientific">Myriangium duriaei CBS 260.36</name>
    <dbReference type="NCBI Taxonomy" id="1168546"/>
    <lineage>
        <taxon>Eukaryota</taxon>
        <taxon>Fungi</taxon>
        <taxon>Dikarya</taxon>
        <taxon>Ascomycota</taxon>
        <taxon>Pezizomycotina</taxon>
        <taxon>Dothideomycetes</taxon>
        <taxon>Dothideomycetidae</taxon>
        <taxon>Myriangiales</taxon>
        <taxon>Myriangiaceae</taxon>
        <taxon>Myriangium</taxon>
    </lineage>
</organism>
<protein>
    <submittedName>
        <fullName evidence="2">Uncharacterized protein</fullName>
    </submittedName>
</protein>
<evidence type="ECO:0000256" key="1">
    <source>
        <dbReference type="SAM" id="MobiDB-lite"/>
    </source>
</evidence>
<dbReference type="Gene3D" id="3.10.20.90">
    <property type="entry name" value="Phosphatidylinositol 3-kinase Catalytic Subunit, Chain A, domain 1"/>
    <property type="match status" value="1"/>
</dbReference>
<dbReference type="SUPFAM" id="SSF54236">
    <property type="entry name" value="Ubiquitin-like"/>
    <property type="match status" value="1"/>
</dbReference>
<feature type="compositionally biased region" description="Low complexity" evidence="1">
    <location>
        <begin position="117"/>
        <end position="126"/>
    </location>
</feature>
<dbReference type="InterPro" id="IPR029071">
    <property type="entry name" value="Ubiquitin-like_domsf"/>
</dbReference>
<dbReference type="EMBL" id="ML996082">
    <property type="protein sequence ID" value="KAF2156066.1"/>
    <property type="molecule type" value="Genomic_DNA"/>
</dbReference>
<evidence type="ECO:0000313" key="2">
    <source>
        <dbReference type="EMBL" id="KAF2156066.1"/>
    </source>
</evidence>
<comment type="caution">
    <text evidence="2">The sequence shown here is derived from an EMBL/GenBank/DDBJ whole genome shotgun (WGS) entry which is preliminary data.</text>
</comment>
<keyword evidence="3" id="KW-1185">Reference proteome</keyword>
<accession>A0A9P4J7C0</accession>
<proteinExistence type="predicted"/>
<feature type="region of interest" description="Disordered" evidence="1">
    <location>
        <begin position="1"/>
        <end position="76"/>
    </location>
</feature>
<name>A0A9P4J7C0_9PEZI</name>
<feature type="compositionally biased region" description="Polar residues" evidence="1">
    <location>
        <begin position="12"/>
        <end position="32"/>
    </location>
</feature>
<dbReference type="AlphaFoldDB" id="A0A9P4J7C0"/>
<evidence type="ECO:0000313" key="3">
    <source>
        <dbReference type="Proteomes" id="UP000799439"/>
    </source>
</evidence>
<reference evidence="2" key="1">
    <citation type="journal article" date="2020" name="Stud. Mycol.">
        <title>101 Dothideomycetes genomes: a test case for predicting lifestyles and emergence of pathogens.</title>
        <authorList>
            <person name="Haridas S."/>
            <person name="Albert R."/>
            <person name="Binder M."/>
            <person name="Bloem J."/>
            <person name="Labutti K."/>
            <person name="Salamov A."/>
            <person name="Andreopoulos B."/>
            <person name="Baker S."/>
            <person name="Barry K."/>
            <person name="Bills G."/>
            <person name="Bluhm B."/>
            <person name="Cannon C."/>
            <person name="Castanera R."/>
            <person name="Culley D."/>
            <person name="Daum C."/>
            <person name="Ezra D."/>
            <person name="Gonzalez J."/>
            <person name="Henrissat B."/>
            <person name="Kuo A."/>
            <person name="Liang C."/>
            <person name="Lipzen A."/>
            <person name="Lutzoni F."/>
            <person name="Magnuson J."/>
            <person name="Mondo S."/>
            <person name="Nolan M."/>
            <person name="Ohm R."/>
            <person name="Pangilinan J."/>
            <person name="Park H.-J."/>
            <person name="Ramirez L."/>
            <person name="Alfaro M."/>
            <person name="Sun H."/>
            <person name="Tritt A."/>
            <person name="Yoshinaga Y."/>
            <person name="Zwiers L.-H."/>
            <person name="Turgeon B."/>
            <person name="Goodwin S."/>
            <person name="Spatafora J."/>
            <person name="Crous P."/>
            <person name="Grigoriev I."/>
        </authorList>
    </citation>
    <scope>NUCLEOTIDE SEQUENCE</scope>
    <source>
        <strain evidence="2">CBS 260.36</strain>
    </source>
</reference>